<organism evidence="2 3">
    <name type="scientific">Ensete ventricosum</name>
    <name type="common">Abyssinian banana</name>
    <name type="synonym">Musa ensete</name>
    <dbReference type="NCBI Taxonomy" id="4639"/>
    <lineage>
        <taxon>Eukaryota</taxon>
        <taxon>Viridiplantae</taxon>
        <taxon>Streptophyta</taxon>
        <taxon>Embryophyta</taxon>
        <taxon>Tracheophyta</taxon>
        <taxon>Spermatophyta</taxon>
        <taxon>Magnoliopsida</taxon>
        <taxon>Liliopsida</taxon>
        <taxon>Zingiberales</taxon>
        <taxon>Musaceae</taxon>
        <taxon>Ensete</taxon>
    </lineage>
</organism>
<dbReference type="AlphaFoldDB" id="A0A426YYU0"/>
<name>A0A426YYU0_ENSVE</name>
<protein>
    <submittedName>
        <fullName evidence="2">Uncharacterized protein</fullName>
    </submittedName>
</protein>
<reference evidence="2 3" key="1">
    <citation type="journal article" date="2014" name="Agronomy (Basel)">
        <title>A Draft Genome Sequence for Ensete ventricosum, the Drought-Tolerant Tree Against Hunger.</title>
        <authorList>
            <person name="Harrison J."/>
            <person name="Moore K.A."/>
            <person name="Paszkiewicz K."/>
            <person name="Jones T."/>
            <person name="Grant M."/>
            <person name="Ambacheew D."/>
            <person name="Muzemil S."/>
            <person name="Studholme D.J."/>
        </authorList>
    </citation>
    <scope>NUCLEOTIDE SEQUENCE [LARGE SCALE GENOMIC DNA]</scope>
</reference>
<dbReference type="Proteomes" id="UP000287651">
    <property type="component" value="Unassembled WGS sequence"/>
</dbReference>
<dbReference type="EMBL" id="AMZH03009410">
    <property type="protein sequence ID" value="RRT56909.1"/>
    <property type="molecule type" value="Genomic_DNA"/>
</dbReference>
<proteinExistence type="predicted"/>
<feature type="region of interest" description="Disordered" evidence="1">
    <location>
        <begin position="34"/>
        <end position="63"/>
    </location>
</feature>
<evidence type="ECO:0000256" key="1">
    <source>
        <dbReference type="SAM" id="MobiDB-lite"/>
    </source>
</evidence>
<sequence length="63" mass="7247">MKLLEKNIFHRQVVAFACRLLVLGASTYDVHRTIKSDEEPPSRGQIQALQDYVHSKRHPPSHP</sequence>
<evidence type="ECO:0000313" key="3">
    <source>
        <dbReference type="Proteomes" id="UP000287651"/>
    </source>
</evidence>
<comment type="caution">
    <text evidence="2">The sequence shown here is derived from an EMBL/GenBank/DDBJ whole genome shotgun (WGS) entry which is preliminary data.</text>
</comment>
<accession>A0A426YYU0</accession>
<evidence type="ECO:0000313" key="2">
    <source>
        <dbReference type="EMBL" id="RRT56909.1"/>
    </source>
</evidence>
<gene>
    <name evidence="2" type="ORF">B296_00001359</name>
</gene>